<dbReference type="SMART" id="SM00644">
    <property type="entry name" value="Ami_2"/>
    <property type="match status" value="1"/>
</dbReference>
<sequence length="438" mass="48541">MKFRFSVSLLLVSSLLLSQTAIAAQENKNTQDTKKNDTQNKENTSKAIYYEKAQKMSPQQLKNALTPGDLKLHNKDGERQNTEMRSFSANRAYQDVNTYIANNNIKPAKIVQDSRMNNLPKYNYKSGKYIGVVIHETANPNSTIDGEVNYMYNNYNSAFVHAYAGSDKIVQTAPSQYLAWGAGANANPYFYQIELTRANTFDGFARSVNNQAYLTAKMLKANGLQPSLADNNQGTGTIISHNAVSQYWGGSDHSDPVGYFGQWGYNMNQFYSLVQKHYKSLSGGGSDGAITGNTYKVSKGDTLYSISRRSGVAIDNIKKWNKLTSNTLSVGQVLKLKNPSTPSDSITGDSHKVVEGDTLYNISKRSKVSVANIKKWNHLKSDNISKGQILYLVKTYTVKKGDTLYSIAKNQGTSVDKIKKDNKLSSNSLKVGQILKIK</sequence>
<dbReference type="CDD" id="cd06583">
    <property type="entry name" value="PGRP"/>
    <property type="match status" value="1"/>
</dbReference>
<evidence type="ECO:0000313" key="4">
    <source>
        <dbReference type="Proteomes" id="UP000034455"/>
    </source>
</evidence>
<feature type="domain" description="LysM" evidence="2">
    <location>
        <begin position="394"/>
        <end position="437"/>
    </location>
</feature>
<feature type="domain" description="LysM" evidence="2">
    <location>
        <begin position="293"/>
        <end position="336"/>
    </location>
</feature>
<dbReference type="InterPro" id="IPR018392">
    <property type="entry name" value="LysM"/>
</dbReference>
<feature type="domain" description="LysM" evidence="2">
    <location>
        <begin position="349"/>
        <end position="392"/>
    </location>
</feature>
<dbReference type="PATRIC" id="fig|74704.6.peg.368"/>
<dbReference type="Gene3D" id="3.40.80.10">
    <property type="entry name" value="Peptidoglycan recognition protein-like"/>
    <property type="match status" value="1"/>
</dbReference>
<dbReference type="Proteomes" id="UP000034455">
    <property type="component" value="Unassembled WGS sequence"/>
</dbReference>
<dbReference type="PANTHER" id="PTHR33734:SF22">
    <property type="entry name" value="MEMBRANE-BOUND LYTIC MUREIN TRANSGLYCOSYLASE D"/>
    <property type="match status" value="1"/>
</dbReference>
<evidence type="ECO:0000256" key="1">
    <source>
        <dbReference type="SAM" id="SignalP"/>
    </source>
</evidence>
<dbReference type="GO" id="GO:0008745">
    <property type="term" value="F:N-acetylmuramoyl-L-alanine amidase activity"/>
    <property type="evidence" value="ECO:0007669"/>
    <property type="project" value="InterPro"/>
</dbReference>
<dbReference type="GO" id="GO:0009253">
    <property type="term" value="P:peptidoglycan catabolic process"/>
    <property type="evidence" value="ECO:0007669"/>
    <property type="project" value="InterPro"/>
</dbReference>
<proteinExistence type="predicted"/>
<dbReference type="InterPro" id="IPR036505">
    <property type="entry name" value="Amidase/PGRP_sf"/>
</dbReference>
<evidence type="ECO:0000259" key="2">
    <source>
        <dbReference type="PROSITE" id="PS51782"/>
    </source>
</evidence>
<evidence type="ECO:0000313" key="3">
    <source>
        <dbReference type="EMBL" id="KKI63867.1"/>
    </source>
</evidence>
<reference evidence="3 4" key="1">
    <citation type="submission" date="2015-03" db="EMBL/GenBank/DDBJ databases">
        <title>Genome Assembly of Staphylococcus cohnii subsp. cohnii strain G22B2.</title>
        <authorList>
            <person name="Nair G."/>
            <person name="Kaur G."/>
            <person name="Khatri I."/>
            <person name="Singh N.K."/>
            <person name="Sathyabama S."/>
            <person name="Maurya S.K."/>
            <person name="Subramanian S."/>
            <person name="Agrewala J.N."/>
            <person name="Mayilraj S."/>
        </authorList>
    </citation>
    <scope>NUCLEOTIDE SEQUENCE [LARGE SCALE GENOMIC DNA]</scope>
    <source>
        <strain evidence="3 4">G22B2</strain>
    </source>
</reference>
<name>A0A0M2NV35_STACC</name>
<dbReference type="EMBL" id="LAKJ01000012">
    <property type="protein sequence ID" value="KKI63867.1"/>
    <property type="molecule type" value="Genomic_DNA"/>
</dbReference>
<dbReference type="Gene3D" id="3.10.350.10">
    <property type="entry name" value="LysM domain"/>
    <property type="match status" value="3"/>
</dbReference>
<gene>
    <name evidence="3" type="ORF">UF66_0356</name>
</gene>
<dbReference type="RefSeq" id="WP_019469874.1">
    <property type="nucleotide sequence ID" value="NZ_LAKJ01000012.1"/>
</dbReference>
<feature type="signal peptide" evidence="1">
    <location>
        <begin position="1"/>
        <end position="23"/>
    </location>
</feature>
<accession>A0A0M2NV35</accession>
<dbReference type="SUPFAM" id="SSF55846">
    <property type="entry name" value="N-acetylmuramoyl-L-alanine amidase-like"/>
    <property type="match status" value="1"/>
</dbReference>
<keyword evidence="1" id="KW-0732">Signal</keyword>
<dbReference type="AlphaFoldDB" id="A0A0M2NV35"/>
<organism evidence="3 4">
    <name type="scientific">Staphylococcus cohnii subsp. cohnii</name>
    <dbReference type="NCBI Taxonomy" id="74704"/>
    <lineage>
        <taxon>Bacteria</taxon>
        <taxon>Bacillati</taxon>
        <taxon>Bacillota</taxon>
        <taxon>Bacilli</taxon>
        <taxon>Bacillales</taxon>
        <taxon>Staphylococcaceae</taxon>
        <taxon>Staphylococcus</taxon>
        <taxon>Staphylococcus cohnii species complex</taxon>
    </lineage>
</organism>
<dbReference type="SMART" id="SM00257">
    <property type="entry name" value="LysM"/>
    <property type="match status" value="3"/>
</dbReference>
<dbReference type="Pfam" id="PF01476">
    <property type="entry name" value="LysM"/>
    <property type="match status" value="3"/>
</dbReference>
<feature type="chain" id="PRO_5005638956" evidence="1">
    <location>
        <begin position="24"/>
        <end position="438"/>
    </location>
</feature>
<comment type="caution">
    <text evidence="3">The sequence shown here is derived from an EMBL/GenBank/DDBJ whole genome shotgun (WGS) entry which is preliminary data.</text>
</comment>
<dbReference type="InterPro" id="IPR036779">
    <property type="entry name" value="LysM_dom_sf"/>
</dbReference>
<dbReference type="CDD" id="cd00118">
    <property type="entry name" value="LysM"/>
    <property type="match status" value="3"/>
</dbReference>
<dbReference type="Pfam" id="PF01510">
    <property type="entry name" value="Amidase_2"/>
    <property type="match status" value="1"/>
</dbReference>
<dbReference type="PANTHER" id="PTHR33734">
    <property type="entry name" value="LYSM DOMAIN-CONTAINING GPI-ANCHORED PROTEIN 2"/>
    <property type="match status" value="1"/>
</dbReference>
<protein>
    <submittedName>
        <fullName evidence="3">Internalin B (GW modules)</fullName>
    </submittedName>
</protein>
<dbReference type="PROSITE" id="PS51782">
    <property type="entry name" value="LYSM"/>
    <property type="match status" value="3"/>
</dbReference>
<dbReference type="SUPFAM" id="SSF54106">
    <property type="entry name" value="LysM domain"/>
    <property type="match status" value="3"/>
</dbReference>
<dbReference type="InterPro" id="IPR002502">
    <property type="entry name" value="Amidase_domain"/>
</dbReference>